<gene>
    <name evidence="2" type="ORF">L484_014771</name>
</gene>
<proteinExistence type="predicted"/>
<reference evidence="3" key="1">
    <citation type="submission" date="2013-01" db="EMBL/GenBank/DDBJ databases">
        <title>Draft Genome Sequence of a Mulberry Tree, Morus notabilis C.K. Schneid.</title>
        <authorList>
            <person name="He N."/>
            <person name="Zhao S."/>
        </authorList>
    </citation>
    <scope>NUCLEOTIDE SEQUENCE</scope>
</reference>
<name>W9SAA1_9ROSA</name>
<organism evidence="2 3">
    <name type="scientific">Morus notabilis</name>
    <dbReference type="NCBI Taxonomy" id="981085"/>
    <lineage>
        <taxon>Eukaryota</taxon>
        <taxon>Viridiplantae</taxon>
        <taxon>Streptophyta</taxon>
        <taxon>Embryophyta</taxon>
        <taxon>Tracheophyta</taxon>
        <taxon>Spermatophyta</taxon>
        <taxon>Magnoliopsida</taxon>
        <taxon>eudicotyledons</taxon>
        <taxon>Gunneridae</taxon>
        <taxon>Pentapetalae</taxon>
        <taxon>rosids</taxon>
        <taxon>fabids</taxon>
        <taxon>Rosales</taxon>
        <taxon>Moraceae</taxon>
        <taxon>Moreae</taxon>
        <taxon>Morus</taxon>
    </lineage>
</organism>
<evidence type="ECO:0000313" key="3">
    <source>
        <dbReference type="Proteomes" id="UP000030645"/>
    </source>
</evidence>
<protein>
    <submittedName>
        <fullName evidence="2">Uncharacterized protein</fullName>
    </submittedName>
</protein>
<keyword evidence="3" id="KW-1185">Reference proteome</keyword>
<dbReference type="Proteomes" id="UP000030645">
    <property type="component" value="Unassembled WGS sequence"/>
</dbReference>
<feature type="region of interest" description="Disordered" evidence="1">
    <location>
        <begin position="1"/>
        <end position="60"/>
    </location>
</feature>
<accession>W9SAA1</accession>
<sequence length="60" mass="7066">MDGGRGDDGIAMEFPISIDRTQPMIMPMGEKRTKEREGEVEKERERWRENVQEKKNDKSL</sequence>
<evidence type="ECO:0000313" key="2">
    <source>
        <dbReference type="EMBL" id="EXC32991.1"/>
    </source>
</evidence>
<dbReference type="EMBL" id="KE346317">
    <property type="protein sequence ID" value="EXC32991.1"/>
    <property type="molecule type" value="Genomic_DNA"/>
</dbReference>
<feature type="compositionally biased region" description="Basic and acidic residues" evidence="1">
    <location>
        <begin position="29"/>
        <end position="60"/>
    </location>
</feature>
<evidence type="ECO:0000256" key="1">
    <source>
        <dbReference type="SAM" id="MobiDB-lite"/>
    </source>
</evidence>
<dbReference type="AlphaFoldDB" id="W9SAA1"/>